<evidence type="ECO:0000259" key="10">
    <source>
        <dbReference type="Pfam" id="PF24575"/>
    </source>
</evidence>
<organism evidence="11 12">
    <name type="scientific">Neisseria canis</name>
    <dbReference type="NCBI Taxonomy" id="493"/>
    <lineage>
        <taxon>Bacteria</taxon>
        <taxon>Pseudomonadati</taxon>
        <taxon>Pseudomonadota</taxon>
        <taxon>Betaproteobacteria</taxon>
        <taxon>Neisseriales</taxon>
        <taxon>Neisseriaceae</taxon>
        <taxon>Neisseria</taxon>
    </lineage>
</organism>
<name>A0A3S4NG29_9NEIS</name>
<accession>A0A3S4NG29</accession>
<dbReference type="InterPro" id="IPR011990">
    <property type="entry name" value="TPR-like_helical_dom_sf"/>
</dbReference>
<comment type="similarity">
    <text evidence="7">Belongs to the Slam family.</text>
</comment>
<dbReference type="Pfam" id="PF24575">
    <property type="entry name" value="TPR_Slam"/>
    <property type="match status" value="1"/>
</dbReference>
<keyword evidence="4 8" id="KW-0732">Signal</keyword>
<keyword evidence="3" id="KW-0812">Transmembrane</keyword>
<evidence type="ECO:0000256" key="1">
    <source>
        <dbReference type="ARBA" id="ARBA00004571"/>
    </source>
</evidence>
<gene>
    <name evidence="11" type="ORF">NCTC10296_00010</name>
</gene>
<dbReference type="SUPFAM" id="SSF48452">
    <property type="entry name" value="TPR-like"/>
    <property type="match status" value="1"/>
</dbReference>
<keyword evidence="6" id="KW-0998">Cell outer membrane</keyword>
<dbReference type="Pfam" id="PF04575">
    <property type="entry name" value="SlipAM"/>
    <property type="match status" value="1"/>
</dbReference>
<feature type="chain" id="PRO_5018777762" evidence="8">
    <location>
        <begin position="21"/>
        <end position="471"/>
    </location>
</feature>
<protein>
    <submittedName>
        <fullName evidence="11">Outer membrane protein OmpU</fullName>
    </submittedName>
</protein>
<dbReference type="InterPro" id="IPR007655">
    <property type="entry name" value="Slam_C"/>
</dbReference>
<sequence length="471" mass="54577">MIIMRHLIFLLGLYGTVSQAAPIATPSEYQTDLTQDQLKQAERKDAVSASSNKPSVSFSSQEFLNHPELLQNALDTAISQQNTGNIRFLLPLYRQLPAEQQDKVLGDYAETFILREDGRYTEAEKRLRAILAEHSDFAPVRLQLAHTLSQNGQQREAAKEVTRLRQTSDLPTQVKTHLDQFDRHLKAEQDWKFDANASYIRDNNVGRVPEQRTYGNWQFSEPKSAHGIAYDVSAQKTVPLNNHWAARLQASSWGKFYWDAHDYDDLIIRSEIGGVWRNAKQEASLAPFFEKRWYGTEPYSHHSGAILRYSRLFSPTFQLYTAWQSGYKKHQERTYLDGAGHSLSVTLVKHTSPRQSLFYGIDGGLENARDLSEAYRRYGVRAGRHQTWGKSQNINTAVQLATQRRHYRAPDFFNIQRSDTEYTARAWISNQNLSWLGFTPRLNWSWSHTKSNHFYYRHNRHQVFIDVSKKF</sequence>
<dbReference type="InterPro" id="IPR057556">
    <property type="entry name" value="TPR_Slam"/>
</dbReference>
<feature type="signal peptide" evidence="8">
    <location>
        <begin position="1"/>
        <end position="20"/>
    </location>
</feature>
<evidence type="ECO:0000256" key="6">
    <source>
        <dbReference type="ARBA" id="ARBA00023237"/>
    </source>
</evidence>
<dbReference type="AlphaFoldDB" id="A0A3S4NG29"/>
<feature type="domain" description="Surface lipoprotein assembly modifier N-terminal TPR repeats region" evidence="10">
    <location>
        <begin position="57"/>
        <end position="160"/>
    </location>
</feature>
<evidence type="ECO:0000256" key="3">
    <source>
        <dbReference type="ARBA" id="ARBA00022692"/>
    </source>
</evidence>
<feature type="domain" description="Surface lipoprotein assembly modifier C-terminal" evidence="9">
    <location>
        <begin position="191"/>
        <end position="471"/>
    </location>
</feature>
<keyword evidence="5" id="KW-0472">Membrane</keyword>
<dbReference type="KEGG" id="nci:NCTC10296_00010"/>
<dbReference type="Gene3D" id="1.25.40.10">
    <property type="entry name" value="Tetratricopeptide repeat domain"/>
    <property type="match status" value="1"/>
</dbReference>
<proteinExistence type="inferred from homology"/>
<dbReference type="STRING" id="493.BWD07_11600"/>
<evidence type="ECO:0000256" key="7">
    <source>
        <dbReference type="ARBA" id="ARBA00023609"/>
    </source>
</evidence>
<keyword evidence="2" id="KW-1134">Transmembrane beta strand</keyword>
<dbReference type="Proteomes" id="UP000279284">
    <property type="component" value="Chromosome"/>
</dbReference>
<evidence type="ECO:0000313" key="11">
    <source>
        <dbReference type="EMBL" id="VEE98784.1"/>
    </source>
</evidence>
<comment type="subcellular location">
    <subcellularLocation>
        <location evidence="1">Cell outer membrane</location>
        <topology evidence="1">Multi-pass membrane protein</topology>
    </subcellularLocation>
</comment>
<evidence type="ECO:0000256" key="4">
    <source>
        <dbReference type="ARBA" id="ARBA00022729"/>
    </source>
</evidence>
<dbReference type="GO" id="GO:0009279">
    <property type="term" value="C:cell outer membrane"/>
    <property type="evidence" value="ECO:0007669"/>
    <property type="project" value="UniProtKB-SubCell"/>
</dbReference>
<evidence type="ECO:0000259" key="9">
    <source>
        <dbReference type="Pfam" id="PF04575"/>
    </source>
</evidence>
<keyword evidence="12" id="KW-1185">Reference proteome</keyword>
<evidence type="ECO:0000313" key="12">
    <source>
        <dbReference type="Proteomes" id="UP000279284"/>
    </source>
</evidence>
<evidence type="ECO:0000256" key="2">
    <source>
        <dbReference type="ARBA" id="ARBA00022452"/>
    </source>
</evidence>
<evidence type="ECO:0000256" key="5">
    <source>
        <dbReference type="ARBA" id="ARBA00023136"/>
    </source>
</evidence>
<evidence type="ECO:0000256" key="8">
    <source>
        <dbReference type="SAM" id="SignalP"/>
    </source>
</evidence>
<reference evidence="11 12" key="1">
    <citation type="submission" date="2018-12" db="EMBL/GenBank/DDBJ databases">
        <authorList>
            <consortium name="Pathogen Informatics"/>
        </authorList>
    </citation>
    <scope>NUCLEOTIDE SEQUENCE [LARGE SCALE GENOMIC DNA]</scope>
    <source>
        <strain evidence="11 12">NCTC10296</strain>
    </source>
</reference>
<dbReference type="EMBL" id="LR134313">
    <property type="protein sequence ID" value="VEE98784.1"/>
    <property type="molecule type" value="Genomic_DNA"/>
</dbReference>